<gene>
    <name evidence="2" type="ORF">SAMN05421741_1489</name>
</gene>
<evidence type="ECO:0000256" key="1">
    <source>
        <dbReference type="SAM" id="Phobius"/>
    </source>
</evidence>
<keyword evidence="1" id="KW-0812">Transmembrane</keyword>
<name>A0A1I5GRP4_9FLAO</name>
<organism evidence="2 3">
    <name type="scientific">Paenimyroides ummariense</name>
    <dbReference type="NCBI Taxonomy" id="913024"/>
    <lineage>
        <taxon>Bacteria</taxon>
        <taxon>Pseudomonadati</taxon>
        <taxon>Bacteroidota</taxon>
        <taxon>Flavobacteriia</taxon>
        <taxon>Flavobacteriales</taxon>
        <taxon>Flavobacteriaceae</taxon>
        <taxon>Paenimyroides</taxon>
    </lineage>
</organism>
<evidence type="ECO:0000313" key="3">
    <source>
        <dbReference type="Proteomes" id="UP000199036"/>
    </source>
</evidence>
<keyword evidence="1" id="KW-0472">Membrane</keyword>
<protein>
    <submittedName>
        <fullName evidence="2">Uncharacterized protein</fullName>
    </submittedName>
</protein>
<feature type="transmembrane region" description="Helical" evidence="1">
    <location>
        <begin position="73"/>
        <end position="93"/>
    </location>
</feature>
<feature type="transmembrane region" description="Helical" evidence="1">
    <location>
        <begin position="7"/>
        <end position="25"/>
    </location>
</feature>
<dbReference type="AlphaFoldDB" id="A0A1I5GRP4"/>
<dbReference type="EMBL" id="FOVI01000048">
    <property type="protein sequence ID" value="SFO38526.1"/>
    <property type="molecule type" value="Genomic_DNA"/>
</dbReference>
<feature type="transmembrane region" description="Helical" evidence="1">
    <location>
        <begin position="45"/>
        <end position="66"/>
    </location>
</feature>
<keyword evidence="1" id="KW-1133">Transmembrane helix</keyword>
<dbReference type="Proteomes" id="UP000199036">
    <property type="component" value="Unassembled WGS sequence"/>
</dbReference>
<proteinExistence type="predicted"/>
<reference evidence="3" key="1">
    <citation type="submission" date="2016-10" db="EMBL/GenBank/DDBJ databases">
        <authorList>
            <person name="Varghese N."/>
            <person name="Submissions S."/>
        </authorList>
    </citation>
    <scope>NUCLEOTIDE SEQUENCE [LARGE SCALE GENOMIC DNA]</scope>
    <source>
        <strain evidence="3">DS-12</strain>
    </source>
</reference>
<sequence>MKLLKSFCIRFLIISIPLAGLYFFAQTTFENNRKSEHPTDVGLAVAILFAFILIILFGGFFIDLIVKITKKQYDVAFLNTLFLLLFSLPILYISCRMSSYCESCFCSWIIDVFKDLI</sequence>
<dbReference type="OrthoDB" id="1274967at2"/>
<keyword evidence="3" id="KW-1185">Reference proteome</keyword>
<accession>A0A1I5GRP4</accession>
<dbReference type="RefSeq" id="WP_091526568.1">
    <property type="nucleotide sequence ID" value="NZ_FOVI01000048.1"/>
</dbReference>
<evidence type="ECO:0000313" key="2">
    <source>
        <dbReference type="EMBL" id="SFO38526.1"/>
    </source>
</evidence>